<dbReference type="PROSITE" id="PS50279">
    <property type="entry name" value="BPTI_KUNITZ_2"/>
    <property type="match status" value="1"/>
</dbReference>
<sequence>MGYCIQHCRPNQTRGRCWHKPNPGSGSRNLTRWYYDYEQNQCYFLVYHGENGNRNNFLYREECINTCGYPTVYFVEKKKEILDLIRVYKERKEEEKERKPRTQP</sequence>
<keyword evidence="2" id="KW-0722">Serine protease inhibitor</keyword>
<evidence type="ECO:0000256" key="2">
    <source>
        <dbReference type="ARBA" id="ARBA00022900"/>
    </source>
</evidence>
<dbReference type="InterPro" id="IPR036880">
    <property type="entry name" value="Kunitz_BPTI_sf"/>
</dbReference>
<dbReference type="Pfam" id="PF00014">
    <property type="entry name" value="Kunitz_BPTI"/>
    <property type="match status" value="1"/>
</dbReference>
<dbReference type="GO" id="GO:0005615">
    <property type="term" value="C:extracellular space"/>
    <property type="evidence" value="ECO:0007669"/>
    <property type="project" value="TreeGrafter"/>
</dbReference>
<name>A0A0K8RDM5_IXORI</name>
<dbReference type="PANTHER" id="PTHR10083">
    <property type="entry name" value="KUNITZ-TYPE PROTEASE INHIBITOR-RELATED"/>
    <property type="match status" value="1"/>
</dbReference>
<dbReference type="SMART" id="SM00131">
    <property type="entry name" value="KU"/>
    <property type="match status" value="1"/>
</dbReference>
<dbReference type="InterPro" id="IPR050098">
    <property type="entry name" value="TFPI/VKTCI-like"/>
</dbReference>
<proteinExistence type="evidence at transcript level"/>
<evidence type="ECO:0000256" key="3">
    <source>
        <dbReference type="ARBA" id="ARBA00023157"/>
    </source>
</evidence>
<dbReference type="InterPro" id="IPR002223">
    <property type="entry name" value="Kunitz_BPTI"/>
</dbReference>
<feature type="domain" description="BPTI/Kunitz inhibitor" evidence="4">
    <location>
        <begin position="17"/>
        <end position="67"/>
    </location>
</feature>
<organism evidence="5">
    <name type="scientific">Ixodes ricinus</name>
    <name type="common">Common tick</name>
    <name type="synonym">Acarus ricinus</name>
    <dbReference type="NCBI Taxonomy" id="34613"/>
    <lineage>
        <taxon>Eukaryota</taxon>
        <taxon>Metazoa</taxon>
        <taxon>Ecdysozoa</taxon>
        <taxon>Arthropoda</taxon>
        <taxon>Chelicerata</taxon>
        <taxon>Arachnida</taxon>
        <taxon>Acari</taxon>
        <taxon>Parasitiformes</taxon>
        <taxon>Ixodida</taxon>
        <taxon>Ixodoidea</taxon>
        <taxon>Ixodidae</taxon>
        <taxon>Ixodinae</taxon>
        <taxon>Ixodes</taxon>
    </lineage>
</organism>
<evidence type="ECO:0000259" key="4">
    <source>
        <dbReference type="PROSITE" id="PS50279"/>
    </source>
</evidence>
<dbReference type="AlphaFoldDB" id="A0A0K8RDM5"/>
<reference evidence="5" key="1">
    <citation type="submission" date="2012-12" db="EMBL/GenBank/DDBJ databases">
        <title>Identification and characterization of a phenylalanine ammonia-lyase gene family in Isatis indigotica Fort.</title>
        <authorList>
            <person name="Liu Q."/>
            <person name="Chen J."/>
            <person name="Zhou X."/>
            <person name="Di P."/>
            <person name="Xiao Y."/>
            <person name="Xuan H."/>
            <person name="Zhang L."/>
            <person name="Chen W."/>
        </authorList>
    </citation>
    <scope>NUCLEOTIDE SEQUENCE</scope>
    <source>
        <tissue evidence="5">Salivary gland</tissue>
    </source>
</reference>
<evidence type="ECO:0000313" key="5">
    <source>
        <dbReference type="EMBL" id="JAA68968.1"/>
    </source>
</evidence>
<dbReference type="EMBL" id="GADI01004840">
    <property type="protein sequence ID" value="JAA68968.1"/>
    <property type="molecule type" value="mRNA"/>
</dbReference>
<dbReference type="SUPFAM" id="SSF57362">
    <property type="entry name" value="BPTI-like"/>
    <property type="match status" value="1"/>
</dbReference>
<dbReference type="PANTHER" id="PTHR10083:SF374">
    <property type="entry name" value="BPTI_KUNITZ INHIBITOR DOMAIN-CONTAINING PROTEIN"/>
    <property type="match status" value="1"/>
</dbReference>
<dbReference type="GO" id="GO:0004867">
    <property type="term" value="F:serine-type endopeptidase inhibitor activity"/>
    <property type="evidence" value="ECO:0007669"/>
    <property type="project" value="UniProtKB-KW"/>
</dbReference>
<protein>
    <submittedName>
        <fullName evidence="5">Putative salivary kunitz domain protein</fullName>
    </submittedName>
</protein>
<keyword evidence="3" id="KW-1015">Disulfide bond</keyword>
<accession>A0A0K8RDM5</accession>
<keyword evidence="1" id="KW-0646">Protease inhibitor</keyword>
<evidence type="ECO:0000256" key="1">
    <source>
        <dbReference type="ARBA" id="ARBA00022690"/>
    </source>
</evidence>
<dbReference type="Gene3D" id="4.10.410.10">
    <property type="entry name" value="Pancreatic trypsin inhibitor Kunitz domain"/>
    <property type="match status" value="1"/>
</dbReference>
<dbReference type="CDD" id="cd22593">
    <property type="entry name" value="Kunitz_conkunitzin"/>
    <property type="match status" value="1"/>
</dbReference>